<keyword evidence="9" id="KW-1185">Reference proteome</keyword>
<sequence>MPLLRASGLVAGLGTGLVLTLGGAAGADPRPSAEDVAKARATAQERAHELDKVGADLVAARARQDDLAQDAEGLVEAYNGELVRLEAIKASYEQATRRLRGAADQVREARAAVAAEATASYGGVSYGALDLSVPGVLVEGLGDIGDLLQRASLLTHMSDARVATLERLRDTLRVHEILRAQAAQAYTAQLRATERVRLARDTAQEAVDRQMETTRRIEQEKRELSRRLEAARSRVDELRRAKREPRRHPAREPSAAGRRGGRNKILAWVGRLGAGRGGLAAQWALKQLGKPYVWAADGPSGFDCSGLTMRAWQRAGVSLDHWTGTQWTSGRHVSLKNLRTGDLVFYGSLSRDPGTIRHVGIYIGRGLMVHAPRTGDVVRISPIWRHDLVGATRPDT</sequence>
<dbReference type="GO" id="GO:0008234">
    <property type="term" value="F:cysteine-type peptidase activity"/>
    <property type="evidence" value="ECO:0007669"/>
    <property type="project" value="UniProtKB-KW"/>
</dbReference>
<evidence type="ECO:0000256" key="4">
    <source>
        <dbReference type="ARBA" id="ARBA00022807"/>
    </source>
</evidence>
<accession>A0A8J3RAP0</accession>
<proteinExistence type="inferred from homology"/>
<dbReference type="InterPro" id="IPR038765">
    <property type="entry name" value="Papain-like_cys_pep_sf"/>
</dbReference>
<name>A0A8J3RAP0_9ACTN</name>
<protein>
    <submittedName>
        <fullName evidence="8">Glycoside hydrolase</fullName>
    </submittedName>
</protein>
<dbReference type="Pfam" id="PF00877">
    <property type="entry name" value="NLPC_P60"/>
    <property type="match status" value="1"/>
</dbReference>
<evidence type="ECO:0000256" key="1">
    <source>
        <dbReference type="ARBA" id="ARBA00007074"/>
    </source>
</evidence>
<keyword evidence="3 8" id="KW-0378">Hydrolase</keyword>
<evidence type="ECO:0000256" key="5">
    <source>
        <dbReference type="SAM" id="Coils"/>
    </source>
</evidence>
<dbReference type="SUPFAM" id="SSF54001">
    <property type="entry name" value="Cysteine proteinases"/>
    <property type="match status" value="1"/>
</dbReference>
<gene>
    <name evidence="8" type="ORF">Mth01_30740</name>
</gene>
<dbReference type="EMBL" id="BOOG01000026">
    <property type="protein sequence ID" value="GIH70821.1"/>
    <property type="molecule type" value="Genomic_DNA"/>
</dbReference>
<feature type="compositionally biased region" description="Basic residues" evidence="6">
    <location>
        <begin position="240"/>
        <end position="249"/>
    </location>
</feature>
<comment type="caution">
    <text evidence="8">The sequence shown here is derived from an EMBL/GenBank/DDBJ whole genome shotgun (WGS) entry which is preliminary data.</text>
</comment>
<feature type="coiled-coil region" evidence="5">
    <location>
        <begin position="68"/>
        <end position="112"/>
    </location>
</feature>
<organism evidence="8 9">
    <name type="scientific">Sphaerimonospora thailandensis</name>
    <dbReference type="NCBI Taxonomy" id="795644"/>
    <lineage>
        <taxon>Bacteria</taxon>
        <taxon>Bacillati</taxon>
        <taxon>Actinomycetota</taxon>
        <taxon>Actinomycetes</taxon>
        <taxon>Streptosporangiales</taxon>
        <taxon>Streptosporangiaceae</taxon>
        <taxon>Sphaerimonospora</taxon>
    </lineage>
</organism>
<dbReference type="Proteomes" id="UP000610966">
    <property type="component" value="Unassembled WGS sequence"/>
</dbReference>
<keyword evidence="5" id="KW-0175">Coiled coil</keyword>
<evidence type="ECO:0000313" key="8">
    <source>
        <dbReference type="EMBL" id="GIH70821.1"/>
    </source>
</evidence>
<evidence type="ECO:0000256" key="2">
    <source>
        <dbReference type="ARBA" id="ARBA00022670"/>
    </source>
</evidence>
<dbReference type="PANTHER" id="PTHR47359">
    <property type="entry name" value="PEPTIDOGLYCAN DL-ENDOPEPTIDASE CWLO"/>
    <property type="match status" value="1"/>
</dbReference>
<dbReference type="InterPro" id="IPR000064">
    <property type="entry name" value="NLP_P60_dom"/>
</dbReference>
<feature type="domain" description="NlpC/P60" evidence="7">
    <location>
        <begin position="274"/>
        <end position="396"/>
    </location>
</feature>
<dbReference type="PROSITE" id="PS51935">
    <property type="entry name" value="NLPC_P60"/>
    <property type="match status" value="1"/>
</dbReference>
<reference evidence="8" key="1">
    <citation type="submission" date="2021-01" db="EMBL/GenBank/DDBJ databases">
        <title>Whole genome shotgun sequence of Sphaerimonospora thailandensis NBRC 107569.</title>
        <authorList>
            <person name="Komaki H."/>
            <person name="Tamura T."/>
        </authorList>
    </citation>
    <scope>NUCLEOTIDE SEQUENCE</scope>
    <source>
        <strain evidence="8">NBRC 107569</strain>
    </source>
</reference>
<keyword evidence="4" id="KW-0788">Thiol protease</keyword>
<evidence type="ECO:0000256" key="3">
    <source>
        <dbReference type="ARBA" id="ARBA00022801"/>
    </source>
</evidence>
<dbReference type="PANTHER" id="PTHR47359:SF3">
    <property type="entry name" value="NLP_P60 DOMAIN-CONTAINING PROTEIN-RELATED"/>
    <property type="match status" value="1"/>
</dbReference>
<dbReference type="InterPro" id="IPR051794">
    <property type="entry name" value="PG_Endopeptidase_C40"/>
</dbReference>
<dbReference type="GO" id="GO:0006508">
    <property type="term" value="P:proteolysis"/>
    <property type="evidence" value="ECO:0007669"/>
    <property type="project" value="UniProtKB-KW"/>
</dbReference>
<comment type="similarity">
    <text evidence="1">Belongs to the peptidase C40 family.</text>
</comment>
<evidence type="ECO:0000313" key="9">
    <source>
        <dbReference type="Proteomes" id="UP000610966"/>
    </source>
</evidence>
<evidence type="ECO:0000256" key="6">
    <source>
        <dbReference type="SAM" id="MobiDB-lite"/>
    </source>
</evidence>
<dbReference type="AlphaFoldDB" id="A0A8J3RAP0"/>
<evidence type="ECO:0000259" key="7">
    <source>
        <dbReference type="PROSITE" id="PS51935"/>
    </source>
</evidence>
<feature type="region of interest" description="Disordered" evidence="6">
    <location>
        <begin position="235"/>
        <end position="259"/>
    </location>
</feature>
<dbReference type="Gene3D" id="3.90.1720.10">
    <property type="entry name" value="endopeptidase domain like (from Nostoc punctiforme)"/>
    <property type="match status" value="1"/>
</dbReference>
<keyword evidence="2" id="KW-0645">Protease</keyword>
<dbReference type="RefSeq" id="WP_239089687.1">
    <property type="nucleotide sequence ID" value="NZ_BOOG01000026.1"/>
</dbReference>